<keyword evidence="4" id="KW-0274">FAD</keyword>
<keyword evidence="3" id="KW-0285">Flavoprotein</keyword>
<dbReference type="GO" id="GO:0016614">
    <property type="term" value="F:oxidoreductase activity, acting on CH-OH group of donors"/>
    <property type="evidence" value="ECO:0007669"/>
    <property type="project" value="InterPro"/>
</dbReference>
<evidence type="ECO:0000256" key="4">
    <source>
        <dbReference type="ARBA" id="ARBA00022827"/>
    </source>
</evidence>
<keyword evidence="9" id="KW-1185">Reference proteome</keyword>
<evidence type="ECO:0000256" key="3">
    <source>
        <dbReference type="ARBA" id="ARBA00022630"/>
    </source>
</evidence>
<dbReference type="GO" id="GO:0050660">
    <property type="term" value="F:flavin adenine dinucleotide binding"/>
    <property type="evidence" value="ECO:0007669"/>
    <property type="project" value="InterPro"/>
</dbReference>
<dbReference type="InterPro" id="IPR007867">
    <property type="entry name" value="GMC_OxRtase_C"/>
</dbReference>
<dbReference type="Proteomes" id="UP000317646">
    <property type="component" value="Unassembled WGS sequence"/>
</dbReference>
<dbReference type="Gene3D" id="3.50.50.60">
    <property type="entry name" value="FAD/NAD(P)-binding domain"/>
    <property type="match status" value="2"/>
</dbReference>
<evidence type="ECO:0000259" key="7">
    <source>
        <dbReference type="Pfam" id="PF05199"/>
    </source>
</evidence>
<comment type="cofactor">
    <cofactor evidence="1">
        <name>FAD</name>
        <dbReference type="ChEBI" id="CHEBI:57692"/>
    </cofactor>
</comment>
<organism evidence="8 9">
    <name type="scientific">Hymenobacter nivis</name>
    <dbReference type="NCBI Taxonomy" id="1850093"/>
    <lineage>
        <taxon>Bacteria</taxon>
        <taxon>Pseudomonadati</taxon>
        <taxon>Bacteroidota</taxon>
        <taxon>Cytophagia</taxon>
        <taxon>Cytophagales</taxon>
        <taxon>Hymenobacteraceae</taxon>
        <taxon>Hymenobacter</taxon>
    </lineage>
</organism>
<dbReference type="Pfam" id="PF05199">
    <property type="entry name" value="GMC_oxred_C"/>
    <property type="match status" value="1"/>
</dbReference>
<proteinExistence type="inferred from homology"/>
<name>A0A502G9T8_9BACT</name>
<evidence type="ECO:0000313" key="9">
    <source>
        <dbReference type="Proteomes" id="UP000317646"/>
    </source>
</evidence>
<dbReference type="InterPro" id="IPR036188">
    <property type="entry name" value="FAD/NAD-bd_sf"/>
</dbReference>
<comment type="similarity">
    <text evidence="2">Belongs to the GMC oxidoreductase family.</text>
</comment>
<protein>
    <submittedName>
        <fullName evidence="8">GMC family oxidoreductase</fullName>
    </submittedName>
</protein>
<comment type="caution">
    <text evidence="8">The sequence shown here is derived from an EMBL/GenBank/DDBJ whole genome shotgun (WGS) entry which is preliminary data.</text>
</comment>
<dbReference type="PANTHER" id="PTHR42784:SF1">
    <property type="entry name" value="PYRANOSE 2-OXIDASE"/>
    <property type="match status" value="1"/>
</dbReference>
<keyword evidence="5" id="KW-0560">Oxidoreductase</keyword>
<dbReference type="PANTHER" id="PTHR42784">
    <property type="entry name" value="PYRANOSE 2-OXIDASE"/>
    <property type="match status" value="1"/>
</dbReference>
<evidence type="ECO:0000256" key="5">
    <source>
        <dbReference type="ARBA" id="ARBA00023002"/>
    </source>
</evidence>
<evidence type="ECO:0000256" key="2">
    <source>
        <dbReference type="ARBA" id="ARBA00010790"/>
    </source>
</evidence>
<accession>A0A502G9T8</accession>
<dbReference type="AlphaFoldDB" id="A0A502G9T8"/>
<dbReference type="SUPFAM" id="SSF51905">
    <property type="entry name" value="FAD/NAD(P)-binding domain"/>
    <property type="match status" value="1"/>
</dbReference>
<dbReference type="InterPro" id="IPR051473">
    <property type="entry name" value="P2Ox-like"/>
</dbReference>
<evidence type="ECO:0000259" key="6">
    <source>
        <dbReference type="Pfam" id="PF00732"/>
    </source>
</evidence>
<dbReference type="Pfam" id="PF00732">
    <property type="entry name" value="GMC_oxred_N"/>
    <property type="match status" value="1"/>
</dbReference>
<dbReference type="OrthoDB" id="9798604at2"/>
<dbReference type="EMBL" id="RCYZ01000014">
    <property type="protein sequence ID" value="TPG58937.1"/>
    <property type="molecule type" value="Genomic_DNA"/>
</dbReference>
<evidence type="ECO:0000256" key="1">
    <source>
        <dbReference type="ARBA" id="ARBA00001974"/>
    </source>
</evidence>
<evidence type="ECO:0000313" key="8">
    <source>
        <dbReference type="EMBL" id="TPG58937.1"/>
    </source>
</evidence>
<reference evidence="8 9" key="1">
    <citation type="journal article" date="2019" name="Environ. Microbiol.">
        <title>Species interactions and distinct microbial communities in high Arctic permafrost affected cryosols are associated with the CH4 and CO2 gas fluxes.</title>
        <authorList>
            <person name="Altshuler I."/>
            <person name="Hamel J."/>
            <person name="Turney S."/>
            <person name="Magnuson E."/>
            <person name="Levesque R."/>
            <person name="Greer C."/>
            <person name="Whyte L.G."/>
        </authorList>
    </citation>
    <scope>NUCLEOTIDE SEQUENCE [LARGE SCALE GENOMIC DNA]</scope>
    <source>
        <strain evidence="8 9">S9.2P</strain>
    </source>
</reference>
<sequence>MFADFNEEIAPEFFKADICIIGSGAAALAILTRLYATNRRVIVLEAGGEQITPENQLLYDVITPYHPFEGARTGRFRVFGGSTTRWGGQALPLDRLDFKQRGWVLHSGWPISYDAVATYYPEVDRFLNVEPVSYFANACALSNEEPLVADAHLELRFSKWSPTPNLRNQYREQISKSGNVMLVKNASVTNLQLTDDQKNVHSITIKNQANKTGRVHAKQVILACGGIENARLLLASNQQLAHGIGNAKDIVGRYLQDHPNAEVGTLLPGRHKQQAYLNYFYVKKTRILPRLFLSEDFLAKNRLLNVNAYVQYQSAADDAFSIAKELYRKQARGELSLQEAKLAMRLVKRLPQLIETAKQYYFHRKVYTPQGIARVNVMMETPPSPDNRVCLSSELDSLGIPKAVIKWQVDPLVRQTLLACTGLVREYFGRAGLGELQLDDWLSRDEWAAHIKDAKHHIGTTRMASNPAEGVVDENCRVHGVTNLYIAGSSVFPTSGHSNPTATLLALALRLADHLLTLPN</sequence>
<dbReference type="RefSeq" id="WP_140469546.1">
    <property type="nucleotide sequence ID" value="NZ_RCYZ01000014.1"/>
</dbReference>
<dbReference type="InterPro" id="IPR000172">
    <property type="entry name" value="GMC_OxRdtase_N"/>
</dbReference>
<gene>
    <name evidence="8" type="ORF">EAH73_21700</name>
</gene>
<feature type="domain" description="Glucose-methanol-choline oxidoreductase N-terminal" evidence="6">
    <location>
        <begin position="173"/>
        <end position="259"/>
    </location>
</feature>
<feature type="domain" description="Glucose-methanol-choline oxidoreductase C-terminal" evidence="7">
    <location>
        <begin position="383"/>
        <end position="508"/>
    </location>
</feature>